<protein>
    <submittedName>
        <fullName evidence="4">Transcriptional attenuator, LytR family</fullName>
    </submittedName>
</protein>
<accession>A0A1H7ZQS5</accession>
<dbReference type="EMBL" id="FOCG01000001">
    <property type="protein sequence ID" value="SEM60631.1"/>
    <property type="molecule type" value="Genomic_DNA"/>
</dbReference>
<gene>
    <name evidence="4" type="ORF">SAMN05216180_0822</name>
</gene>
<feature type="compositionally biased region" description="Low complexity" evidence="2">
    <location>
        <begin position="36"/>
        <end position="46"/>
    </location>
</feature>
<feature type="region of interest" description="Disordered" evidence="2">
    <location>
        <begin position="316"/>
        <end position="374"/>
    </location>
</feature>
<proteinExistence type="inferred from homology"/>
<dbReference type="Pfam" id="PF03816">
    <property type="entry name" value="LytR_cpsA_psr"/>
    <property type="match status" value="1"/>
</dbReference>
<comment type="similarity">
    <text evidence="1">Belongs to the LytR/CpsA/Psr (LCP) family.</text>
</comment>
<dbReference type="Gene3D" id="3.40.630.190">
    <property type="entry name" value="LCP protein"/>
    <property type="match status" value="1"/>
</dbReference>
<reference evidence="4 5" key="1">
    <citation type="submission" date="2016-10" db="EMBL/GenBank/DDBJ databases">
        <authorList>
            <person name="de Groot N.N."/>
        </authorList>
    </citation>
    <scope>NUCLEOTIDE SEQUENCE [LARGE SCALE GENOMIC DNA]</scope>
    <source>
        <strain evidence="4 5">CGMCC 1.5070</strain>
    </source>
</reference>
<evidence type="ECO:0000256" key="2">
    <source>
        <dbReference type="SAM" id="MobiDB-lite"/>
    </source>
</evidence>
<feature type="compositionally biased region" description="Acidic residues" evidence="2">
    <location>
        <begin position="327"/>
        <end position="353"/>
    </location>
</feature>
<evidence type="ECO:0000259" key="3">
    <source>
        <dbReference type="Pfam" id="PF03816"/>
    </source>
</evidence>
<dbReference type="PANTHER" id="PTHR33392">
    <property type="entry name" value="POLYISOPRENYL-TEICHOIC ACID--PEPTIDOGLYCAN TEICHOIC ACID TRANSFERASE TAGU"/>
    <property type="match status" value="1"/>
</dbReference>
<dbReference type="STRING" id="474960.SAMN05216180_0822"/>
<evidence type="ECO:0000256" key="1">
    <source>
        <dbReference type="ARBA" id="ARBA00006068"/>
    </source>
</evidence>
<feature type="compositionally biased region" description="Polar residues" evidence="2">
    <location>
        <begin position="355"/>
        <end position="364"/>
    </location>
</feature>
<name>A0A1H7ZQS5_9FIRM</name>
<feature type="domain" description="Cell envelope-related transcriptional attenuator" evidence="3">
    <location>
        <begin position="77"/>
        <end position="222"/>
    </location>
</feature>
<dbReference type="PANTHER" id="PTHR33392:SF6">
    <property type="entry name" value="POLYISOPRENYL-TEICHOIC ACID--PEPTIDOGLYCAN TEICHOIC ACID TRANSFERASE TAGU"/>
    <property type="match status" value="1"/>
</dbReference>
<keyword evidence="5" id="KW-1185">Reference proteome</keyword>
<evidence type="ECO:0000313" key="4">
    <source>
        <dbReference type="EMBL" id="SEM60631.1"/>
    </source>
</evidence>
<organism evidence="4 5">
    <name type="scientific">Hydrogenoanaerobacterium saccharovorans</name>
    <dbReference type="NCBI Taxonomy" id="474960"/>
    <lineage>
        <taxon>Bacteria</taxon>
        <taxon>Bacillati</taxon>
        <taxon>Bacillota</taxon>
        <taxon>Clostridia</taxon>
        <taxon>Eubacteriales</taxon>
        <taxon>Oscillospiraceae</taxon>
        <taxon>Hydrogenoanaerobacterium</taxon>
    </lineage>
</organism>
<sequence length="374" mass="41519">MSKLSTKIKILIAVCALSIAVLIPIIVWSITRGNAPQPSSSVPQEESNSKSELEFEPVSEDSINVLVCGLDDAAGLTDVIMVVNFDVKSGKVNILQIPRDTYVGENYKTGKINQVYATHENEKEPIQGLIKVINEQMSLPIDHYATITLSAFRDIVDALGGVTIEIPQRMNYLPGKVLEKGQQHLDGEKAEWFVRFRSGYASGDIGRVNARELIIKALIQAVRDKGRAGMVMLATQNFTKIKTDIPLMQALSLANEAFKVKNEDIQLFTLEGIGKMYNGYAVYEAQKDKLIELLNQYFRPYSEQVNDISIAQVPAYVPPYNPSEESSQSEEIDSSAESEAEGEQSEYEWEENSSDTQSDNQYNADDSVGDFPTD</sequence>
<dbReference type="InterPro" id="IPR050922">
    <property type="entry name" value="LytR/CpsA/Psr_CW_biosynth"/>
</dbReference>
<evidence type="ECO:0000313" key="5">
    <source>
        <dbReference type="Proteomes" id="UP000199158"/>
    </source>
</evidence>
<dbReference type="InterPro" id="IPR004474">
    <property type="entry name" value="LytR_CpsA_psr"/>
</dbReference>
<dbReference type="OrthoDB" id="9782542at2"/>
<dbReference type="RefSeq" id="WP_092751902.1">
    <property type="nucleotide sequence ID" value="NZ_FOCG01000001.1"/>
</dbReference>
<dbReference type="NCBIfam" id="TIGR00350">
    <property type="entry name" value="lytR_cpsA_psr"/>
    <property type="match status" value="1"/>
</dbReference>
<dbReference type="AlphaFoldDB" id="A0A1H7ZQS5"/>
<feature type="region of interest" description="Disordered" evidence="2">
    <location>
        <begin position="34"/>
        <end position="56"/>
    </location>
</feature>
<dbReference type="Proteomes" id="UP000199158">
    <property type="component" value="Unassembled WGS sequence"/>
</dbReference>